<dbReference type="Gene3D" id="3.10.180.10">
    <property type="entry name" value="2,3-Dihydroxybiphenyl 1,2-Dioxygenase, domain 1"/>
    <property type="match status" value="1"/>
</dbReference>
<accession>A0ABQ4G6A7</accession>
<dbReference type="InterPro" id="IPR037523">
    <property type="entry name" value="VOC_core"/>
</dbReference>
<dbReference type="InterPro" id="IPR004360">
    <property type="entry name" value="Glyas_Fos-R_dOase_dom"/>
</dbReference>
<dbReference type="EMBL" id="BOOC01000031">
    <property type="protein sequence ID" value="GIH42564.1"/>
    <property type="molecule type" value="Genomic_DNA"/>
</dbReference>
<evidence type="ECO:0000259" key="1">
    <source>
        <dbReference type="PROSITE" id="PS51819"/>
    </source>
</evidence>
<reference evidence="2 3" key="1">
    <citation type="submission" date="2021-01" db="EMBL/GenBank/DDBJ databases">
        <title>Whole genome shotgun sequence of Microbispora corallina NBRC 16416.</title>
        <authorList>
            <person name="Komaki H."/>
            <person name="Tamura T."/>
        </authorList>
    </citation>
    <scope>NUCLEOTIDE SEQUENCE [LARGE SCALE GENOMIC DNA]</scope>
    <source>
        <strain evidence="2 3">NBRC 16416</strain>
    </source>
</reference>
<dbReference type="InterPro" id="IPR029068">
    <property type="entry name" value="Glyas_Bleomycin-R_OHBP_Dase"/>
</dbReference>
<feature type="domain" description="VOC" evidence="1">
    <location>
        <begin position="1"/>
        <end position="108"/>
    </location>
</feature>
<sequence length="116" mass="12698">MINGVHMILYSRDAEADRDFLRNVLGFPWVDAGDGWLIFKTPPGEAAVHPTDGPGHHEIYLMCDDIKSTEAELADKGVRLARPVSDQGWGLLSAVRLPGGGELGLYEPRHPTAHDL</sequence>
<evidence type="ECO:0000313" key="3">
    <source>
        <dbReference type="Proteomes" id="UP000603904"/>
    </source>
</evidence>
<dbReference type="PROSITE" id="PS51819">
    <property type="entry name" value="VOC"/>
    <property type="match status" value="1"/>
</dbReference>
<protein>
    <recommendedName>
        <fullName evidence="1">VOC domain-containing protein</fullName>
    </recommendedName>
</protein>
<proteinExistence type="predicted"/>
<dbReference type="RefSeq" id="WP_204059756.1">
    <property type="nucleotide sequence ID" value="NZ_BAAAGP010000006.1"/>
</dbReference>
<comment type="caution">
    <text evidence="2">The sequence shown here is derived from an EMBL/GenBank/DDBJ whole genome shotgun (WGS) entry which is preliminary data.</text>
</comment>
<evidence type="ECO:0000313" key="2">
    <source>
        <dbReference type="EMBL" id="GIH42564.1"/>
    </source>
</evidence>
<name>A0ABQ4G6A7_9ACTN</name>
<dbReference type="Pfam" id="PF00903">
    <property type="entry name" value="Glyoxalase"/>
    <property type="match status" value="1"/>
</dbReference>
<organism evidence="2 3">
    <name type="scientific">Microbispora corallina</name>
    <dbReference type="NCBI Taxonomy" id="83302"/>
    <lineage>
        <taxon>Bacteria</taxon>
        <taxon>Bacillati</taxon>
        <taxon>Actinomycetota</taxon>
        <taxon>Actinomycetes</taxon>
        <taxon>Streptosporangiales</taxon>
        <taxon>Streptosporangiaceae</taxon>
        <taxon>Microbispora</taxon>
    </lineage>
</organism>
<gene>
    <name evidence="2" type="ORF">Mco01_55640</name>
</gene>
<dbReference type="Proteomes" id="UP000603904">
    <property type="component" value="Unassembled WGS sequence"/>
</dbReference>
<dbReference type="SUPFAM" id="SSF54593">
    <property type="entry name" value="Glyoxalase/Bleomycin resistance protein/Dihydroxybiphenyl dioxygenase"/>
    <property type="match status" value="1"/>
</dbReference>
<keyword evidence="3" id="KW-1185">Reference proteome</keyword>